<feature type="compositionally biased region" description="Polar residues" evidence="1">
    <location>
        <begin position="207"/>
        <end position="216"/>
    </location>
</feature>
<organism evidence="2 3">
    <name type="scientific">Ephemerocybe angulata</name>
    <dbReference type="NCBI Taxonomy" id="980116"/>
    <lineage>
        <taxon>Eukaryota</taxon>
        <taxon>Fungi</taxon>
        <taxon>Dikarya</taxon>
        <taxon>Basidiomycota</taxon>
        <taxon>Agaricomycotina</taxon>
        <taxon>Agaricomycetes</taxon>
        <taxon>Agaricomycetidae</taxon>
        <taxon>Agaricales</taxon>
        <taxon>Agaricineae</taxon>
        <taxon>Psathyrellaceae</taxon>
        <taxon>Ephemerocybe</taxon>
    </lineage>
</organism>
<reference evidence="2 3" key="1">
    <citation type="submission" date="2020-07" db="EMBL/GenBank/DDBJ databases">
        <title>Comparative genomics of pyrophilous fungi reveals a link between fire events and developmental genes.</title>
        <authorList>
            <consortium name="DOE Joint Genome Institute"/>
            <person name="Steindorff A.S."/>
            <person name="Carver A."/>
            <person name="Calhoun S."/>
            <person name="Stillman K."/>
            <person name="Liu H."/>
            <person name="Lipzen A."/>
            <person name="Pangilinan J."/>
            <person name="Labutti K."/>
            <person name="Bruns T.D."/>
            <person name="Grigoriev I.V."/>
        </authorList>
    </citation>
    <scope>NUCLEOTIDE SEQUENCE [LARGE SCALE GENOMIC DNA]</scope>
    <source>
        <strain evidence="2 3">CBS 144469</strain>
    </source>
</reference>
<comment type="caution">
    <text evidence="2">The sequence shown here is derived from an EMBL/GenBank/DDBJ whole genome shotgun (WGS) entry which is preliminary data.</text>
</comment>
<evidence type="ECO:0000313" key="3">
    <source>
        <dbReference type="Proteomes" id="UP000521943"/>
    </source>
</evidence>
<feature type="region of interest" description="Disordered" evidence="1">
    <location>
        <begin position="74"/>
        <end position="99"/>
    </location>
</feature>
<dbReference type="Proteomes" id="UP000521943">
    <property type="component" value="Unassembled WGS sequence"/>
</dbReference>
<accession>A0A8H6LVD0</accession>
<evidence type="ECO:0000256" key="1">
    <source>
        <dbReference type="SAM" id="MobiDB-lite"/>
    </source>
</evidence>
<name>A0A8H6LVD0_9AGAR</name>
<keyword evidence="3" id="KW-1185">Reference proteome</keyword>
<feature type="compositionally biased region" description="Basic and acidic residues" evidence="1">
    <location>
        <begin position="171"/>
        <end position="205"/>
    </location>
</feature>
<proteinExistence type="predicted"/>
<sequence length="611" mass="65300">MFEDAGDIIVHPPHLVFELLGYGRWRGAQQGKPAQTSSHRGTITRYTRVDDECGVVHPLAKGAVKVGDHRQTWPGSFGPGERTTTRDARARGRTRAGKPLTRTARTMKSTPRLARTAHSSQSSPFSMLSHLKHLAYELRVLGEVFTYVCTSLAICPSGGSTSDKAKRKATRREEKEGRDEQRVSDNTPHRPADVDRGGTHLEDSKQLYPTNNGSRAKICTQQSPQQLRTVDLALPLALRLPLVARVPPGEAIQCENSVNDEPDGGGDSERRRAGVAGLRLSAVAGHVNCGPGLDRRFGSRFRPESSRCPLVCELSLSSSRAGALKVSGPCSGRWSLYSPSSSPLLRHLVIKGIVNIVAAGNQQTSWETGGGAEVQDIEDADDNDDGLDEEEAEEGSSTCTHQAHQIPPALAAHTACVLSVDTGPRLQRKRFFIVACCQSGFEAMTSACSWRVGALEAGVAQGCVAAFVDHHRNPVSQLLAAPGVVNLSQGPSMPSSFRAPVVGWTSEAKAGEEYNHGTELPRAKTAYAVVPSVIGSMSEMDDGLIFGRCCTQSRGVGVGGQAGAGCMTVHIQTSELEQLLCMCGGEDEELAVVLCADSSEAHEKRNGRTGT</sequence>
<evidence type="ECO:0000313" key="2">
    <source>
        <dbReference type="EMBL" id="KAF6742172.1"/>
    </source>
</evidence>
<protein>
    <submittedName>
        <fullName evidence="2">Uncharacterized protein</fullName>
    </submittedName>
</protein>
<feature type="compositionally biased region" description="Acidic residues" evidence="1">
    <location>
        <begin position="375"/>
        <end position="394"/>
    </location>
</feature>
<dbReference type="AlphaFoldDB" id="A0A8H6LVD0"/>
<gene>
    <name evidence="2" type="ORF">DFP72DRAFT_860979</name>
</gene>
<feature type="region of interest" description="Disordered" evidence="1">
    <location>
        <begin position="365"/>
        <end position="402"/>
    </location>
</feature>
<feature type="region of interest" description="Disordered" evidence="1">
    <location>
        <begin position="158"/>
        <end position="216"/>
    </location>
</feature>
<dbReference type="EMBL" id="JACGCI010000198">
    <property type="protein sequence ID" value="KAF6742172.1"/>
    <property type="molecule type" value="Genomic_DNA"/>
</dbReference>